<accession>A0AC35U571</accession>
<dbReference type="WBParaSite" id="RSKR_0000822100.1">
    <property type="protein sequence ID" value="RSKR_0000822100.1"/>
    <property type="gene ID" value="RSKR_0000822100"/>
</dbReference>
<reference evidence="2" key="1">
    <citation type="submission" date="2016-11" db="UniProtKB">
        <authorList>
            <consortium name="WormBaseParasite"/>
        </authorList>
    </citation>
    <scope>IDENTIFICATION</scope>
    <source>
        <strain evidence="2">KR3021</strain>
    </source>
</reference>
<evidence type="ECO:0000313" key="1">
    <source>
        <dbReference type="Proteomes" id="UP000095286"/>
    </source>
</evidence>
<name>A0AC35U571_9BILA</name>
<sequence>MDAVSNKATIFSKKVSSVGAWAEKQISRAAHFIRTTSMAYNEDDSEDNGSLIAKQVQSSDNHFFEQFPSAQLTNEDCKEADEQITIVKLAINENVKDMHELYVEAMYTIQHKIGTHTNLTHTQLSKYVQNAFEVDERLHKSLNARASRQKAPMVLLNVQLLEGRDLVAKDITGFSDPFCMMGVVPGNKAGRKPTPNPEDIEVTPWDFEELPQDSPLKKKEESKTSSPPSSPHDGKKHRLSRLGGSFRRKIVGKKGMKGTDEEVLSIPAKLIKASSVQRMTLNPKWNEKFQFIVDDITSDRFHLDIWDHDDQERSVLDAVSTLNEISTLKGLGRYFKEVTQSARAQSNDCQDDFLGCVNINLKDIPVDGIEKWFELDKRSDKSDVSGAVKLKLWLSTKEERVNNEEDELIDVKQHIQLMRQFALHEIRCSQQPVTYFNGSLPETAKTILHQHAIQGDLTAVHQGMCQWLAYSAMIDIGISFNLLYEIIDNLITIWNPLDLDKDEENMLACSFKDFDEYVKQYIANHLFDVNVLKKSQLDTFANILRCNKLIRESSLYKRCIPFGPTRNLELTESIGKCSKDYFTVVMNECKPLGASYKILLKLMINLIKGCLRFKFLDPLFKTYTSLDYISIVYSIWDQMLEEYLCLEQMNEGTDSLKYMLMNAHDGDEHVILNIVHLHTLIREFYSFKPSNYKPKLLRSDYKIYFDRVIGKWIDLARIKAFARVDLSCTLDSNLQLSTNELKYTSSYVDICHIIDQVANIWEKLYVSDINLRVDMLVKLVQFVCKVAEYYVDKITGQLAQDGFCGDLNPYLPPALVNIFCATINNAEQVRRSLIIHDKLQLEELSDKFEKKIKKAPLFKEIIENELDVCDKYIAEQIESTIQRLVVRLKPQMKKHVFHLAWSPAASPIESNLKPMTDLLDSELSSVHKILLHKNFLRIMQAQINILLDLFHTCVDENEGLEPNFYQRLYDAWGILIDYFHADGKGISMESFDQMLSHRKIISKLSLNKTTTNKIIERYYATLLKKQNDAQECKYGILNVRAYYNQKSQTLVVDVIGAKQVIPLDSNGLSDPFVVIELVPHLRFPTQLPTKTKVVSKSLNPIFNETFEFHISSNQPPCAMIHFIVMDHDFLRSNDFAGEAFLELNEVPGFGNAQISSTLRQFNLILIHPSNNKFQEALTVLESRKNDKEALDFLKSLNVSY</sequence>
<dbReference type="Proteomes" id="UP000095286">
    <property type="component" value="Unplaced"/>
</dbReference>
<organism evidence="1 2">
    <name type="scientific">Rhabditophanes sp. KR3021</name>
    <dbReference type="NCBI Taxonomy" id="114890"/>
    <lineage>
        <taxon>Eukaryota</taxon>
        <taxon>Metazoa</taxon>
        <taxon>Ecdysozoa</taxon>
        <taxon>Nematoda</taxon>
        <taxon>Chromadorea</taxon>
        <taxon>Rhabditida</taxon>
        <taxon>Tylenchina</taxon>
        <taxon>Panagrolaimomorpha</taxon>
        <taxon>Strongyloidoidea</taxon>
        <taxon>Alloionematidae</taxon>
        <taxon>Rhabditophanes</taxon>
    </lineage>
</organism>
<evidence type="ECO:0000313" key="2">
    <source>
        <dbReference type="WBParaSite" id="RSKR_0000822100.1"/>
    </source>
</evidence>
<protein>
    <submittedName>
        <fullName evidence="2">C2 domain-containing protein</fullName>
    </submittedName>
</protein>
<proteinExistence type="predicted"/>